<dbReference type="InterPro" id="IPR045584">
    <property type="entry name" value="Pilin-like"/>
</dbReference>
<comment type="caution">
    <text evidence="1">The sequence shown here is derived from an EMBL/GenBank/DDBJ whole genome shotgun (WGS) entry which is preliminary data.</text>
</comment>
<dbReference type="Proteomes" id="UP000626210">
    <property type="component" value="Unassembled WGS sequence"/>
</dbReference>
<dbReference type="Pfam" id="PF07963">
    <property type="entry name" value="N_methyl"/>
    <property type="match status" value="1"/>
</dbReference>
<evidence type="ECO:0000313" key="2">
    <source>
        <dbReference type="Proteomes" id="UP000626210"/>
    </source>
</evidence>
<sequence>MTRRHSAGFTLLELLVALAVMGMSLGLLYRASGAAVRNVGAIEQLQQAMLVAQSLRALHDDVPQLGWNATGRSAGHDWQVRSAPYDAGSPDAGQVPLHEVQIVVRWEDAGKARAFELWTLLPEQRASVPGAAP</sequence>
<protein>
    <recommendedName>
        <fullName evidence="3">General secretion pathway protein I</fullName>
    </recommendedName>
</protein>
<name>A0ABQ3G269_9BURK</name>
<dbReference type="RefSeq" id="WP_189687605.1">
    <property type="nucleotide sequence ID" value="NZ_BMYK01000007.1"/>
</dbReference>
<dbReference type="InterPro" id="IPR012902">
    <property type="entry name" value="N_methyl_site"/>
</dbReference>
<evidence type="ECO:0000313" key="1">
    <source>
        <dbReference type="EMBL" id="GHC84225.1"/>
    </source>
</evidence>
<gene>
    <name evidence="1" type="ORF">GCM10007320_28480</name>
</gene>
<dbReference type="SUPFAM" id="SSF54523">
    <property type="entry name" value="Pili subunits"/>
    <property type="match status" value="1"/>
</dbReference>
<dbReference type="NCBIfam" id="TIGR02532">
    <property type="entry name" value="IV_pilin_GFxxxE"/>
    <property type="match status" value="1"/>
</dbReference>
<reference evidence="2" key="1">
    <citation type="journal article" date="2019" name="Int. J. Syst. Evol. Microbiol.">
        <title>The Global Catalogue of Microorganisms (GCM) 10K type strain sequencing project: providing services to taxonomists for standard genome sequencing and annotation.</title>
        <authorList>
            <consortium name="The Broad Institute Genomics Platform"/>
            <consortium name="The Broad Institute Genome Sequencing Center for Infectious Disease"/>
            <person name="Wu L."/>
            <person name="Ma J."/>
        </authorList>
    </citation>
    <scope>NUCLEOTIDE SEQUENCE [LARGE SCALE GENOMIC DNA]</scope>
    <source>
        <strain evidence="2">KCTC 23314</strain>
    </source>
</reference>
<accession>A0ABQ3G269</accession>
<dbReference type="EMBL" id="BMYK01000007">
    <property type="protein sequence ID" value="GHC84225.1"/>
    <property type="molecule type" value="Genomic_DNA"/>
</dbReference>
<organism evidence="1 2">
    <name type="scientific">Pseudorhodoferax aquiterrae</name>
    <dbReference type="NCBI Taxonomy" id="747304"/>
    <lineage>
        <taxon>Bacteria</taxon>
        <taxon>Pseudomonadati</taxon>
        <taxon>Pseudomonadota</taxon>
        <taxon>Betaproteobacteria</taxon>
        <taxon>Burkholderiales</taxon>
        <taxon>Comamonadaceae</taxon>
    </lineage>
</organism>
<evidence type="ECO:0008006" key="3">
    <source>
        <dbReference type="Google" id="ProtNLM"/>
    </source>
</evidence>
<keyword evidence="2" id="KW-1185">Reference proteome</keyword>
<proteinExistence type="predicted"/>